<gene>
    <name evidence="1" type="ORF">AMTR_s00090p00074480</name>
</gene>
<accession>W1P3U1</accession>
<sequence length="165" mass="18628">MGGTLSKNKQSRLGSSNSLFDIVKFRNGFKRDKRRTHVKQSGLTLQECLLASPDGHSVGEFGGEEFNNGSDFLVRRQSPRASKLGFRVNSSHQNKSPNRVCPLMPSSHMESQRMGFLSSTNVEEESHTCFSAIDNPQRRSLKKHVSFRSPKEDDIHYIYSSPTEH</sequence>
<reference evidence="2" key="1">
    <citation type="journal article" date="2013" name="Science">
        <title>The Amborella genome and the evolution of flowering plants.</title>
        <authorList>
            <consortium name="Amborella Genome Project"/>
        </authorList>
    </citation>
    <scope>NUCLEOTIDE SEQUENCE [LARGE SCALE GENOMIC DNA]</scope>
</reference>
<organism evidence="1 2">
    <name type="scientific">Amborella trichopoda</name>
    <dbReference type="NCBI Taxonomy" id="13333"/>
    <lineage>
        <taxon>Eukaryota</taxon>
        <taxon>Viridiplantae</taxon>
        <taxon>Streptophyta</taxon>
        <taxon>Embryophyta</taxon>
        <taxon>Tracheophyta</taxon>
        <taxon>Spermatophyta</taxon>
        <taxon>Magnoliopsida</taxon>
        <taxon>Amborellales</taxon>
        <taxon>Amborellaceae</taxon>
        <taxon>Amborella</taxon>
    </lineage>
</organism>
<dbReference type="HOGENOM" id="CLU_1613049_0_0_1"/>
<dbReference type="EMBL" id="KI394757">
    <property type="protein sequence ID" value="ERN01625.1"/>
    <property type="molecule type" value="Genomic_DNA"/>
</dbReference>
<dbReference type="Proteomes" id="UP000017836">
    <property type="component" value="Unassembled WGS sequence"/>
</dbReference>
<dbReference type="AlphaFoldDB" id="W1P3U1"/>
<evidence type="ECO:0000313" key="2">
    <source>
        <dbReference type="Proteomes" id="UP000017836"/>
    </source>
</evidence>
<keyword evidence="2" id="KW-1185">Reference proteome</keyword>
<proteinExistence type="predicted"/>
<evidence type="ECO:0000313" key="1">
    <source>
        <dbReference type="EMBL" id="ERN01625.1"/>
    </source>
</evidence>
<dbReference type="Gramene" id="ERN01625">
    <property type="protein sequence ID" value="ERN01625"/>
    <property type="gene ID" value="AMTR_s00090p00074480"/>
</dbReference>
<name>W1P3U1_AMBTC</name>
<protein>
    <submittedName>
        <fullName evidence="1">Uncharacterized protein</fullName>
    </submittedName>
</protein>